<dbReference type="Pfam" id="PF18922">
    <property type="entry name" value="DUF5672"/>
    <property type="match status" value="1"/>
</dbReference>
<evidence type="ECO:0000313" key="2">
    <source>
        <dbReference type="EMBL" id="QHT12349.1"/>
    </source>
</evidence>
<dbReference type="InterPro" id="IPR043729">
    <property type="entry name" value="DUF5672"/>
</dbReference>
<evidence type="ECO:0000259" key="1">
    <source>
        <dbReference type="Pfam" id="PF18922"/>
    </source>
</evidence>
<feature type="domain" description="DUF5672" evidence="1">
    <location>
        <begin position="125"/>
        <end position="244"/>
    </location>
</feature>
<dbReference type="AlphaFoldDB" id="A0A6C0D8S4"/>
<organism evidence="2">
    <name type="scientific">viral metagenome</name>
    <dbReference type="NCBI Taxonomy" id="1070528"/>
    <lineage>
        <taxon>unclassified sequences</taxon>
        <taxon>metagenomes</taxon>
        <taxon>organismal metagenomes</taxon>
    </lineage>
</organism>
<sequence>METIHIFDEFPYESSKETIHSKRTQLEPLIFDILKRKYFRFLEEFWQKNSVKINTNKSIVIIERRIHENLAFLLRNMFYFAPSWNITVVCSDINYDYLETICTNNKENVLLLPLFSGNPTRDSARNEYNILLKSVEFYETLPFEHLFIVQTDSYLRKPIDETILDYDYVAAPFIWDNSSAGGGMSYRRRSSMIDICKNYKGLEEGEDCFMNAGIKALGYNMPEFMKGIEYIGESCFYVDPMGVHQWWTYFTNSFDHKELIFHNYLRLEV</sequence>
<dbReference type="EMBL" id="MN739544">
    <property type="protein sequence ID" value="QHT12349.1"/>
    <property type="molecule type" value="Genomic_DNA"/>
</dbReference>
<protein>
    <recommendedName>
        <fullName evidence="1">DUF5672 domain-containing protein</fullName>
    </recommendedName>
</protein>
<reference evidence="2" key="1">
    <citation type="journal article" date="2020" name="Nature">
        <title>Giant virus diversity and host interactions through global metagenomics.</title>
        <authorList>
            <person name="Schulz F."/>
            <person name="Roux S."/>
            <person name="Paez-Espino D."/>
            <person name="Jungbluth S."/>
            <person name="Walsh D.A."/>
            <person name="Denef V.J."/>
            <person name="McMahon K.D."/>
            <person name="Konstantinidis K.T."/>
            <person name="Eloe-Fadrosh E.A."/>
            <person name="Kyrpides N.C."/>
            <person name="Woyke T."/>
        </authorList>
    </citation>
    <scope>NUCLEOTIDE SEQUENCE</scope>
    <source>
        <strain evidence="2">GVMAG-M-3300023174-129</strain>
    </source>
</reference>
<accession>A0A6C0D8S4</accession>
<name>A0A6C0D8S4_9ZZZZ</name>
<proteinExistence type="predicted"/>